<dbReference type="RefSeq" id="WP_081270526.1">
    <property type="nucleotide sequence ID" value="NZ_LVHG01000077.1"/>
</dbReference>
<accession>A0AA91DJ23</accession>
<comment type="caution">
    <text evidence="2">The sequence shown here is derived from an EMBL/GenBank/DDBJ whole genome shotgun (WGS) entry which is preliminary data.</text>
</comment>
<feature type="signal peptide" evidence="1">
    <location>
        <begin position="1"/>
        <end position="22"/>
    </location>
</feature>
<feature type="chain" id="PRO_5041653586" description="DUF3829 domain-containing protein" evidence="1">
    <location>
        <begin position="23"/>
        <end position="336"/>
    </location>
</feature>
<dbReference type="AlphaFoldDB" id="A0AA91DJ23"/>
<evidence type="ECO:0000313" key="3">
    <source>
        <dbReference type="Proteomes" id="UP000077852"/>
    </source>
</evidence>
<protein>
    <recommendedName>
        <fullName evidence="4">DUF3829 domain-containing protein</fullName>
    </recommendedName>
</protein>
<dbReference type="Proteomes" id="UP000077852">
    <property type="component" value="Unassembled WGS sequence"/>
</dbReference>
<sequence>MNHWNWKTALGASLFAASALLAGCGDKTAPADKTGAAPQAKAAAADTEQQQIEKYNIYVDVSNNLRTSFQQAREEYIAQQVPLLQAKAPLTSLRIQNDILIDRSAKKLDTAAGIGAPMPEIDESAKAFSAALKVLSPLSRELNNYANSKGYLADNGDKARQMNTDYLAALTSVAKAEAAFDDGLSARDRALTKEAFEKAPKDTAAYYRAGLIYHGKLNHADANALFESPNDPKALAAFEASLALVAQSAEGWSRKMGEQSAKSGKVCDGGMLKINEFIGQSRSMAKDIKDGVFKRKESGAMARLPAHMRSSSIVNSANRYNQNFANMIGQFNHPLC</sequence>
<reference evidence="2 3" key="1">
    <citation type="submission" date="2016-03" db="EMBL/GenBank/DDBJ databases">
        <title>Genome sequence of Variovorax paradoxus KB5.</title>
        <authorList>
            <person name="Jeong H."/>
            <person name="Hong C.E."/>
            <person name="Jo S.H."/>
            <person name="Park J.M."/>
        </authorList>
    </citation>
    <scope>NUCLEOTIDE SEQUENCE [LARGE SCALE GENOMIC DNA]</scope>
    <source>
        <strain evidence="2 3">KB5</strain>
    </source>
</reference>
<dbReference type="PROSITE" id="PS51257">
    <property type="entry name" value="PROKAR_LIPOPROTEIN"/>
    <property type="match status" value="1"/>
</dbReference>
<evidence type="ECO:0008006" key="4">
    <source>
        <dbReference type="Google" id="ProtNLM"/>
    </source>
</evidence>
<evidence type="ECO:0000256" key="1">
    <source>
        <dbReference type="SAM" id="SignalP"/>
    </source>
</evidence>
<dbReference type="InterPro" id="IPR024291">
    <property type="entry name" value="DUF3829"/>
</dbReference>
<keyword evidence="1" id="KW-0732">Signal</keyword>
<name>A0AA91DJ23_VARPD</name>
<dbReference type="Pfam" id="PF12889">
    <property type="entry name" value="DUF3829"/>
    <property type="match status" value="1"/>
</dbReference>
<organism evidence="2 3">
    <name type="scientific">Variovorax paradoxus</name>
    <dbReference type="NCBI Taxonomy" id="34073"/>
    <lineage>
        <taxon>Bacteria</taxon>
        <taxon>Pseudomonadati</taxon>
        <taxon>Pseudomonadota</taxon>
        <taxon>Betaproteobacteria</taxon>
        <taxon>Burkholderiales</taxon>
        <taxon>Comamonadaceae</taxon>
        <taxon>Variovorax</taxon>
    </lineage>
</organism>
<gene>
    <name evidence="2" type="ORF">A3K87_27515</name>
</gene>
<proteinExistence type="predicted"/>
<dbReference type="EMBL" id="LVHG01000077">
    <property type="protein sequence ID" value="OAK58793.1"/>
    <property type="molecule type" value="Genomic_DNA"/>
</dbReference>
<evidence type="ECO:0000313" key="2">
    <source>
        <dbReference type="EMBL" id="OAK58793.1"/>
    </source>
</evidence>